<dbReference type="AlphaFoldDB" id="A0A375JE66"/>
<protein>
    <submittedName>
        <fullName evidence="1">Uncharacterized protein</fullName>
    </submittedName>
</protein>
<reference evidence="1 2" key="1">
    <citation type="submission" date="2018-01" db="EMBL/GenBank/DDBJ databases">
        <authorList>
            <person name="Gaut B.S."/>
            <person name="Morton B.R."/>
            <person name="Clegg M.T."/>
            <person name="Duvall M.R."/>
        </authorList>
    </citation>
    <scope>NUCLEOTIDE SEQUENCE [LARGE SCALE GENOMIC DNA]</scope>
    <source>
        <strain evidence="1">Cupriavidus taiwanensis cmp 52</strain>
    </source>
</reference>
<accession>A0A375JE66</accession>
<sequence length="55" mass="6151">MGESEDACKTWLGWNARPQLMAVCNKGTLLGWTVIVGNEQNEVLHLFKRSSKTTT</sequence>
<dbReference type="Proteomes" id="UP000256805">
    <property type="component" value="Unassembled WGS sequence"/>
</dbReference>
<evidence type="ECO:0000313" key="1">
    <source>
        <dbReference type="EMBL" id="SPS02410.1"/>
    </source>
</evidence>
<proteinExistence type="predicted"/>
<evidence type="ECO:0000313" key="2">
    <source>
        <dbReference type="Proteomes" id="UP000256805"/>
    </source>
</evidence>
<organism evidence="1 2">
    <name type="scientific">Cupriavidus taiwanensis</name>
    <dbReference type="NCBI Taxonomy" id="164546"/>
    <lineage>
        <taxon>Bacteria</taxon>
        <taxon>Pseudomonadati</taxon>
        <taxon>Pseudomonadota</taxon>
        <taxon>Betaproteobacteria</taxon>
        <taxon>Burkholderiales</taxon>
        <taxon>Burkholderiaceae</taxon>
        <taxon>Cupriavidus</taxon>
    </lineage>
</organism>
<dbReference type="EMBL" id="OVTA01000072">
    <property type="protein sequence ID" value="SPS02410.1"/>
    <property type="molecule type" value="Genomic_DNA"/>
</dbReference>
<name>A0A375JE66_9BURK</name>
<gene>
    <name evidence="1" type="ORF">CBM2634_U10021</name>
</gene>